<name>A0A1I5ZIL7_9BACI</name>
<reference evidence="1 2" key="1">
    <citation type="submission" date="2016-10" db="EMBL/GenBank/DDBJ databases">
        <authorList>
            <person name="Varghese N."/>
            <person name="Submissions S."/>
        </authorList>
    </citation>
    <scope>NUCLEOTIDE SEQUENCE [LARGE SCALE GENOMIC DNA]</scope>
    <source>
        <strain evidence="1 2">DSM 13796</strain>
    </source>
</reference>
<comment type="caution">
    <text evidence="1">The sequence shown here is derived from an EMBL/GenBank/DDBJ whole genome shotgun (WGS) entry which is preliminary data.</text>
</comment>
<dbReference type="EMBL" id="FOXX01000004">
    <property type="protein sequence ID" value="SFQ56329.1"/>
    <property type="molecule type" value="Genomic_DNA"/>
</dbReference>
<accession>A0A1I5ZIL7</accession>
<proteinExistence type="predicted"/>
<dbReference type="SUPFAM" id="SSF51658">
    <property type="entry name" value="Xylose isomerase-like"/>
    <property type="match status" value="1"/>
</dbReference>
<evidence type="ECO:0000313" key="2">
    <source>
        <dbReference type="Proteomes" id="UP000182762"/>
    </source>
</evidence>
<sequence>MEKLIIPLNAFPQNELEENGQHSFIKPLHEKGVYGVEIRRELFRDKENDRIQTKKRLEETSLFIVYSAPIQLWLEDGSLNQHELRMIFEEGEELHAQWIKVSLGFYQEGKSSLEELRHFLNNYPALQLFVENDQTSYGGNIKRLQKFFEEASKSSVKVAMTFDSGNWLYTNQSLLEAIKKLGSYVQYLHLKHVYSLNGKLVTVSILDDLYEKWKDILLALPRATVKALEFPIESIHHIDSLANHINSVTESEELI</sequence>
<evidence type="ECO:0000313" key="1">
    <source>
        <dbReference type="EMBL" id="SFQ56329.1"/>
    </source>
</evidence>
<dbReference type="GeneID" id="93710777"/>
<organism evidence="1 2">
    <name type="scientific">Priestia endophytica DSM 13796</name>
    <dbReference type="NCBI Taxonomy" id="1121089"/>
    <lineage>
        <taxon>Bacteria</taxon>
        <taxon>Bacillati</taxon>
        <taxon>Bacillota</taxon>
        <taxon>Bacilli</taxon>
        <taxon>Bacillales</taxon>
        <taxon>Bacillaceae</taxon>
        <taxon>Priestia</taxon>
    </lineage>
</organism>
<keyword evidence="2" id="KW-1185">Reference proteome</keyword>
<gene>
    <name evidence="1" type="ORF">SAMN02745910_02113</name>
</gene>
<protein>
    <recommendedName>
        <fullName evidence="3">Sugar phosphate isomerase/epimerase</fullName>
    </recommendedName>
</protein>
<dbReference type="RefSeq" id="WP_061804205.1">
    <property type="nucleotide sequence ID" value="NZ_FOXX01000004.1"/>
</dbReference>
<dbReference type="Gene3D" id="3.20.20.150">
    <property type="entry name" value="Divalent-metal-dependent TIM barrel enzymes"/>
    <property type="match status" value="1"/>
</dbReference>
<evidence type="ECO:0008006" key="3">
    <source>
        <dbReference type="Google" id="ProtNLM"/>
    </source>
</evidence>
<dbReference type="InterPro" id="IPR036237">
    <property type="entry name" value="Xyl_isomerase-like_sf"/>
</dbReference>
<dbReference type="Proteomes" id="UP000182762">
    <property type="component" value="Unassembled WGS sequence"/>
</dbReference>